<dbReference type="OrthoDB" id="10500432at2759"/>
<gene>
    <name evidence="1" type="ORF">AGERDE_LOCUS10773</name>
</gene>
<name>A0A9N9DIT3_9GLOM</name>
<dbReference type="Proteomes" id="UP000789831">
    <property type="component" value="Unassembled WGS sequence"/>
</dbReference>
<keyword evidence="2" id="KW-1185">Reference proteome</keyword>
<evidence type="ECO:0000313" key="2">
    <source>
        <dbReference type="Proteomes" id="UP000789831"/>
    </source>
</evidence>
<dbReference type="EMBL" id="CAJVPL010003673">
    <property type="protein sequence ID" value="CAG8636571.1"/>
    <property type="molecule type" value="Genomic_DNA"/>
</dbReference>
<comment type="caution">
    <text evidence="1">The sequence shown here is derived from an EMBL/GenBank/DDBJ whole genome shotgun (WGS) entry which is preliminary data.</text>
</comment>
<evidence type="ECO:0000313" key="1">
    <source>
        <dbReference type="EMBL" id="CAG8636571.1"/>
    </source>
</evidence>
<sequence length="282" mass="32408">MKGRKIYHQDTGQEIGDLLSQGDLVALPHGAEGILRKNLLAGEIEEKVEEILNGVYLSLNKGAAIQKPRKPITKEYLTNRQEKSTQRLRLIEVKQTGYFLVNDYQREQAFNNLTIGSTLNICLVQEQRQGLVELKEVIAEEKQGQITNPLTNRPALYGTLLNGSKNNFFARKAFKVKFTQIQAKVYFRCDTFLLDRIKNALASQHLAGNYQFPNLSYFFRSALHAYQTGMPLTYQRELNNPRKEVSFRLTEELMTFYNSLPLSSRTEIMERALGSYFYQCFG</sequence>
<dbReference type="AlphaFoldDB" id="A0A9N9DIT3"/>
<protein>
    <submittedName>
        <fullName evidence="1">6052_t:CDS:1</fullName>
    </submittedName>
</protein>
<proteinExistence type="predicted"/>
<accession>A0A9N9DIT3</accession>
<reference evidence="1" key="1">
    <citation type="submission" date="2021-06" db="EMBL/GenBank/DDBJ databases">
        <authorList>
            <person name="Kallberg Y."/>
            <person name="Tangrot J."/>
            <person name="Rosling A."/>
        </authorList>
    </citation>
    <scope>NUCLEOTIDE SEQUENCE</scope>
    <source>
        <strain evidence="1">MT106</strain>
    </source>
</reference>
<organism evidence="1 2">
    <name type="scientific">Ambispora gerdemannii</name>
    <dbReference type="NCBI Taxonomy" id="144530"/>
    <lineage>
        <taxon>Eukaryota</taxon>
        <taxon>Fungi</taxon>
        <taxon>Fungi incertae sedis</taxon>
        <taxon>Mucoromycota</taxon>
        <taxon>Glomeromycotina</taxon>
        <taxon>Glomeromycetes</taxon>
        <taxon>Archaeosporales</taxon>
        <taxon>Ambisporaceae</taxon>
        <taxon>Ambispora</taxon>
    </lineage>
</organism>